<dbReference type="AlphaFoldDB" id="A0A6M3JX95"/>
<proteinExistence type="predicted"/>
<dbReference type="EMBL" id="MT142041">
    <property type="protein sequence ID" value="QJA73632.1"/>
    <property type="molecule type" value="Genomic_DNA"/>
</dbReference>
<organism evidence="1">
    <name type="scientific">viral metagenome</name>
    <dbReference type="NCBI Taxonomy" id="1070528"/>
    <lineage>
        <taxon>unclassified sequences</taxon>
        <taxon>metagenomes</taxon>
        <taxon>organismal metagenomes</taxon>
    </lineage>
</organism>
<gene>
    <name evidence="1" type="ORF">MM415A02286_0005</name>
    <name evidence="2" type="ORF">MM415B04417_0005</name>
</gene>
<evidence type="ECO:0000313" key="1">
    <source>
        <dbReference type="EMBL" id="QJA73632.1"/>
    </source>
</evidence>
<accession>A0A6M3JX95</accession>
<reference evidence="1" key="1">
    <citation type="submission" date="2020-03" db="EMBL/GenBank/DDBJ databases">
        <title>The deep terrestrial virosphere.</title>
        <authorList>
            <person name="Holmfeldt K."/>
            <person name="Nilsson E."/>
            <person name="Simone D."/>
            <person name="Lopez-Fernandez M."/>
            <person name="Wu X."/>
            <person name="de Brujin I."/>
            <person name="Lundin D."/>
            <person name="Andersson A."/>
            <person name="Bertilsson S."/>
            <person name="Dopson M."/>
        </authorList>
    </citation>
    <scope>NUCLEOTIDE SEQUENCE</scope>
    <source>
        <strain evidence="1">MM415A02286</strain>
        <strain evidence="2">MM415B04417</strain>
    </source>
</reference>
<protein>
    <submittedName>
        <fullName evidence="1">Uncharacterized protein</fullName>
    </submittedName>
</protein>
<name>A0A6M3JX95_9ZZZZ</name>
<sequence>MNIYLGETGLDRTWQESFKPTTECKCGGEARIMFVAIEETREGDFVCNLRDNGGEGDFWPHDAIACAVYLCKKCFEPITIINQA</sequence>
<evidence type="ECO:0000313" key="2">
    <source>
        <dbReference type="EMBL" id="QJA92917.1"/>
    </source>
</evidence>
<dbReference type="EMBL" id="MT143107">
    <property type="protein sequence ID" value="QJA92917.1"/>
    <property type="molecule type" value="Genomic_DNA"/>
</dbReference>